<dbReference type="Pfam" id="PF05630">
    <property type="entry name" value="NPP1"/>
    <property type="match status" value="1"/>
</dbReference>
<dbReference type="AlphaFoldDB" id="G4ZCD8"/>
<evidence type="ECO:0000256" key="1">
    <source>
        <dbReference type="ARBA" id="ARBA00004613"/>
    </source>
</evidence>
<dbReference type="InParanoid" id="G4ZCD8"/>
<reference evidence="6 7" key="1">
    <citation type="journal article" date="2006" name="Science">
        <title>Phytophthora genome sequences uncover evolutionary origins and mechanisms of pathogenesis.</title>
        <authorList>
            <person name="Tyler B.M."/>
            <person name="Tripathy S."/>
            <person name="Zhang X."/>
            <person name="Dehal P."/>
            <person name="Jiang R.H."/>
            <person name="Aerts A."/>
            <person name="Arredondo F.D."/>
            <person name="Baxter L."/>
            <person name="Bensasson D."/>
            <person name="Beynon J.L."/>
            <person name="Chapman J."/>
            <person name="Damasceno C.M."/>
            <person name="Dorrance A.E."/>
            <person name="Dou D."/>
            <person name="Dickerman A.W."/>
            <person name="Dubchak I.L."/>
            <person name="Garbelotto M."/>
            <person name="Gijzen M."/>
            <person name="Gordon S.G."/>
            <person name="Govers F."/>
            <person name="Grunwald N.J."/>
            <person name="Huang W."/>
            <person name="Ivors K.L."/>
            <person name="Jones R.W."/>
            <person name="Kamoun S."/>
            <person name="Krampis K."/>
            <person name="Lamour K.H."/>
            <person name="Lee M.K."/>
            <person name="McDonald W.H."/>
            <person name="Medina M."/>
            <person name="Meijer H.J."/>
            <person name="Nordberg E.K."/>
            <person name="Maclean D.J."/>
            <person name="Ospina-Giraldo M.D."/>
            <person name="Morris P.F."/>
            <person name="Phuntumart V."/>
            <person name="Putnam N.H."/>
            <person name="Rash S."/>
            <person name="Rose J.K."/>
            <person name="Sakihama Y."/>
            <person name="Salamov A.A."/>
            <person name="Savidor A."/>
            <person name="Scheuring C.F."/>
            <person name="Smith B.M."/>
            <person name="Sobral B.W."/>
            <person name="Terry A."/>
            <person name="Torto-Alalibo T.A."/>
            <person name="Win J."/>
            <person name="Xu Z."/>
            <person name="Zhang H."/>
            <person name="Grigoriev I.V."/>
            <person name="Rokhsar D.S."/>
            <person name="Boore J.L."/>
        </authorList>
    </citation>
    <scope>NUCLEOTIDE SEQUENCE [LARGE SCALE GENOMIC DNA]</scope>
    <source>
        <strain evidence="6 7">P6497</strain>
    </source>
</reference>
<keyword evidence="7" id="KW-1185">Reference proteome</keyword>
<keyword evidence="4" id="KW-0843">Virulence</keyword>
<keyword evidence="5" id="KW-0732">Signal</keyword>
<dbReference type="GeneID" id="20646040"/>
<dbReference type="RefSeq" id="XP_009524883.1">
    <property type="nucleotide sequence ID" value="XM_009526588.1"/>
</dbReference>
<evidence type="ECO:0000256" key="3">
    <source>
        <dbReference type="ARBA" id="ARBA00022525"/>
    </source>
</evidence>
<accession>G4ZCD8</accession>
<protein>
    <submittedName>
        <fullName evidence="6">Necrosis inducing-like protein NPP1 type</fullName>
    </submittedName>
</protein>
<organism evidence="6 7">
    <name type="scientific">Phytophthora sojae (strain P6497)</name>
    <name type="common">Soybean stem and root rot agent</name>
    <name type="synonym">Phytophthora megasperma f. sp. glycines</name>
    <dbReference type="NCBI Taxonomy" id="1094619"/>
    <lineage>
        <taxon>Eukaryota</taxon>
        <taxon>Sar</taxon>
        <taxon>Stramenopiles</taxon>
        <taxon>Oomycota</taxon>
        <taxon>Peronosporomycetes</taxon>
        <taxon>Peronosporales</taxon>
        <taxon>Peronosporaceae</taxon>
        <taxon>Phytophthora</taxon>
    </lineage>
</organism>
<evidence type="ECO:0000256" key="5">
    <source>
        <dbReference type="SAM" id="SignalP"/>
    </source>
</evidence>
<comment type="similarity">
    <text evidence="2">Belongs to the Necrosis inducing protein (NPP1) family.</text>
</comment>
<dbReference type="InterPro" id="IPR008701">
    <property type="entry name" value="NPP1"/>
</dbReference>
<dbReference type="PANTHER" id="PTHR33657">
    <property type="entry name" value="DOMAIN PROTEIN, PUTATIVE (AFU_ORTHOLOGUE AFUA_5G00600)-RELATED"/>
    <property type="match status" value="1"/>
</dbReference>
<evidence type="ECO:0000313" key="6">
    <source>
        <dbReference type="EMBL" id="EGZ22166.1"/>
    </source>
</evidence>
<dbReference type="Proteomes" id="UP000002640">
    <property type="component" value="Unassembled WGS sequence"/>
</dbReference>
<feature type="chain" id="PRO_5003472056" evidence="5">
    <location>
        <begin position="22"/>
        <end position="241"/>
    </location>
</feature>
<dbReference type="PIRSF" id="PIRSF029958">
    <property type="entry name" value="Necrosis-inducing_protein"/>
    <property type="match status" value="1"/>
</dbReference>
<evidence type="ECO:0000256" key="4">
    <source>
        <dbReference type="ARBA" id="ARBA00023026"/>
    </source>
</evidence>
<keyword evidence="3" id="KW-0964">Secreted</keyword>
<evidence type="ECO:0000256" key="2">
    <source>
        <dbReference type="ARBA" id="ARBA00009520"/>
    </source>
</evidence>
<dbReference type="PANTHER" id="PTHR33657:SF8">
    <property type="entry name" value="DOMAIN PROTEIN, PUTATIVE (AFU_ORTHOLOGUE AFUA_5G00600)-RELATED"/>
    <property type="match status" value="1"/>
</dbReference>
<dbReference type="EMBL" id="JH159153">
    <property type="protein sequence ID" value="EGZ22166.1"/>
    <property type="molecule type" value="Genomic_DNA"/>
</dbReference>
<dbReference type="OMA" id="RIDNGCH"/>
<proteinExistence type="inferred from homology"/>
<dbReference type="SMR" id="G4ZCD8"/>
<feature type="signal peptide" evidence="5">
    <location>
        <begin position="1"/>
        <end position="21"/>
    </location>
</feature>
<dbReference type="KEGG" id="psoj:PHYSODRAFT_330015"/>
<gene>
    <name evidence="6" type="ORF">PHYSODRAFT_330015</name>
</gene>
<dbReference type="GO" id="GO:0005576">
    <property type="term" value="C:extracellular region"/>
    <property type="evidence" value="ECO:0007669"/>
    <property type="project" value="UniProtKB-SubCell"/>
</dbReference>
<comment type="subcellular location">
    <subcellularLocation>
        <location evidence="1">Secreted</location>
    </subcellularLocation>
</comment>
<sequence length="241" mass="26203">MKLCSLLYAACVAAQLSSVGGATIDHDKVQPFPQPGPVTVSEKAAVKYKPNLLILDACHPYPAVNAAGETSGGLKGTGKRDGACKGSGLGSQVYGRAGWHDDMWAIMYAWYFPKDVYYRGTFSDKGFRHNWVNAVVWLDNPALETPRYSPCRLRGYQECSPPFTGYFNGTSAMLVYEANGEEPSALSQNTLGGGELQDLIMWEQLTVEARDALSTTDFGETKVPFIDANFNANLKAARPSL</sequence>
<evidence type="ECO:0000313" key="7">
    <source>
        <dbReference type="Proteomes" id="UP000002640"/>
    </source>
</evidence>
<name>G4ZCD8_PHYSP</name>